<reference evidence="1" key="1">
    <citation type="submission" date="2018-05" db="EMBL/GenBank/DDBJ databases">
        <authorList>
            <person name="Lanie J.A."/>
            <person name="Ng W.-L."/>
            <person name="Kazmierczak K.M."/>
            <person name="Andrzejewski T.M."/>
            <person name="Davidsen T.M."/>
            <person name="Wayne K.J."/>
            <person name="Tettelin H."/>
            <person name="Glass J.I."/>
            <person name="Rusch D."/>
            <person name="Podicherti R."/>
            <person name="Tsui H.-C.T."/>
            <person name="Winkler M.E."/>
        </authorList>
    </citation>
    <scope>NUCLEOTIDE SEQUENCE</scope>
</reference>
<dbReference type="EMBL" id="UINC01227704">
    <property type="protein sequence ID" value="SVE58702.1"/>
    <property type="molecule type" value="Genomic_DNA"/>
</dbReference>
<protein>
    <submittedName>
        <fullName evidence="1">Uncharacterized protein</fullName>
    </submittedName>
</protein>
<organism evidence="1">
    <name type="scientific">marine metagenome</name>
    <dbReference type="NCBI Taxonomy" id="408172"/>
    <lineage>
        <taxon>unclassified sequences</taxon>
        <taxon>metagenomes</taxon>
        <taxon>ecological metagenomes</taxon>
    </lineage>
</organism>
<sequence length="97" mass="11374">MFSMILETLFSITLFLSGGHLVSTNLKLHHYTDEDYKGIFYLKHNDSITKHCIRHSELEDIKKMTRYKTNGGNETIYKVTIQYDKEILEGTLKEEKS</sequence>
<accession>A0A383EP55</accession>
<proteinExistence type="predicted"/>
<dbReference type="AlphaFoldDB" id="A0A383EP55"/>
<evidence type="ECO:0000313" key="1">
    <source>
        <dbReference type="EMBL" id="SVE58702.1"/>
    </source>
</evidence>
<name>A0A383EP55_9ZZZZ</name>
<gene>
    <name evidence="1" type="ORF">METZ01_LOCUS511556</name>
</gene>